<dbReference type="PANTHER" id="PTHR43033">
    <property type="entry name" value="TRNA(ILE)-LYSIDINE SYNTHASE-RELATED"/>
    <property type="match status" value="1"/>
</dbReference>
<comment type="domain">
    <text evidence="6">The N-terminal region contains the highly conserved SGGXDS motif, predicted to be a P-loop motif involved in ATP binding.</text>
</comment>
<dbReference type="EMBL" id="SDGZ01000018">
    <property type="protein sequence ID" value="TYC48524.1"/>
    <property type="molecule type" value="Genomic_DNA"/>
</dbReference>
<protein>
    <recommendedName>
        <fullName evidence="6">tRNA(Ile)-lysidine synthase</fullName>
        <ecNumber evidence="6">6.3.4.19</ecNumber>
    </recommendedName>
    <alternativeName>
        <fullName evidence="6">tRNA(Ile)-2-lysyl-cytidine synthase</fullName>
    </alternativeName>
    <alternativeName>
        <fullName evidence="6">tRNA(Ile)-lysidine synthetase</fullName>
    </alternativeName>
</protein>
<dbReference type="Gene3D" id="3.40.50.620">
    <property type="entry name" value="HUPs"/>
    <property type="match status" value="1"/>
</dbReference>
<dbReference type="HAMAP" id="MF_01161">
    <property type="entry name" value="tRNA_Ile_lys_synt"/>
    <property type="match status" value="1"/>
</dbReference>
<evidence type="ECO:0000256" key="5">
    <source>
        <dbReference type="ARBA" id="ARBA00048539"/>
    </source>
</evidence>
<dbReference type="GO" id="GO:0005524">
    <property type="term" value="F:ATP binding"/>
    <property type="evidence" value="ECO:0007669"/>
    <property type="project" value="UniProtKB-UniRule"/>
</dbReference>
<proteinExistence type="inferred from homology"/>
<dbReference type="InterPro" id="IPR014729">
    <property type="entry name" value="Rossmann-like_a/b/a_fold"/>
</dbReference>
<dbReference type="Pfam" id="PF01171">
    <property type="entry name" value="ATP_bind_3"/>
    <property type="match status" value="1"/>
</dbReference>
<dbReference type="PANTHER" id="PTHR43033:SF1">
    <property type="entry name" value="TRNA(ILE)-LYSIDINE SYNTHASE-RELATED"/>
    <property type="match status" value="1"/>
</dbReference>
<evidence type="ECO:0000259" key="7">
    <source>
        <dbReference type="Pfam" id="PF01171"/>
    </source>
</evidence>
<dbReference type="SUPFAM" id="SSF52402">
    <property type="entry name" value="Adenine nucleotide alpha hydrolases-like"/>
    <property type="match status" value="1"/>
</dbReference>
<dbReference type="CDD" id="cd01992">
    <property type="entry name" value="TilS_N"/>
    <property type="match status" value="1"/>
</dbReference>
<reference evidence="8 9" key="1">
    <citation type="submission" date="2019-01" db="EMBL/GenBank/DDBJ databases">
        <title>Weissella sp. nov., a novel lactic acid bacterium isolated from animal feces.</title>
        <authorList>
            <person name="Wang L.-T."/>
        </authorList>
    </citation>
    <scope>NUCLEOTIDE SEQUENCE [LARGE SCALE GENOMIC DNA]</scope>
    <source>
        <strain evidence="8 9">8H-2</strain>
    </source>
</reference>
<gene>
    <name evidence="6 8" type="primary">tilS</name>
    <name evidence="8" type="ORF">ESZ50_08405</name>
</gene>
<name>A0A6C2C3N1_9LACO</name>
<feature type="binding site" evidence="6">
    <location>
        <begin position="31"/>
        <end position="36"/>
    </location>
    <ligand>
        <name>ATP</name>
        <dbReference type="ChEBI" id="CHEBI:30616"/>
    </ligand>
</feature>
<keyword evidence="9" id="KW-1185">Reference proteome</keyword>
<evidence type="ECO:0000256" key="6">
    <source>
        <dbReference type="HAMAP-Rule" id="MF_01161"/>
    </source>
</evidence>
<dbReference type="GO" id="GO:0005737">
    <property type="term" value="C:cytoplasm"/>
    <property type="evidence" value="ECO:0007669"/>
    <property type="project" value="UniProtKB-SubCell"/>
</dbReference>
<dbReference type="RefSeq" id="WP_148623125.1">
    <property type="nucleotide sequence ID" value="NZ_SDGZ01000018.1"/>
</dbReference>
<comment type="similarity">
    <text evidence="6">Belongs to the tRNA(Ile)-lysidine synthase family.</text>
</comment>
<feature type="domain" description="tRNA(Ile)-lysidine/2-thiocytidine synthase N-terminal" evidence="7">
    <location>
        <begin position="26"/>
        <end position="210"/>
    </location>
</feature>
<dbReference type="Proteomes" id="UP000371977">
    <property type="component" value="Unassembled WGS sequence"/>
</dbReference>
<dbReference type="InterPro" id="IPR012094">
    <property type="entry name" value="tRNA_Ile_lys_synt"/>
</dbReference>
<evidence type="ECO:0000256" key="1">
    <source>
        <dbReference type="ARBA" id="ARBA00022598"/>
    </source>
</evidence>
<keyword evidence="6" id="KW-0963">Cytoplasm</keyword>
<keyword evidence="2 6" id="KW-0819">tRNA processing</keyword>
<dbReference type="OrthoDB" id="9807403at2"/>
<comment type="subcellular location">
    <subcellularLocation>
        <location evidence="6">Cytoplasm</location>
    </subcellularLocation>
</comment>
<evidence type="ECO:0000256" key="3">
    <source>
        <dbReference type="ARBA" id="ARBA00022741"/>
    </source>
</evidence>
<keyword evidence="4 6" id="KW-0067">ATP-binding</keyword>
<evidence type="ECO:0000256" key="2">
    <source>
        <dbReference type="ARBA" id="ARBA00022694"/>
    </source>
</evidence>
<dbReference type="InterPro" id="IPR012795">
    <property type="entry name" value="tRNA_Ile_lys_synt_N"/>
</dbReference>
<dbReference type="EC" id="6.3.4.19" evidence="6"/>
<keyword evidence="1 6" id="KW-0436">Ligase</keyword>
<comment type="catalytic activity">
    <reaction evidence="5 6">
        <text>cytidine(34) in tRNA(Ile2) + L-lysine + ATP = lysidine(34) in tRNA(Ile2) + AMP + diphosphate + H(+)</text>
        <dbReference type="Rhea" id="RHEA:43744"/>
        <dbReference type="Rhea" id="RHEA-COMP:10625"/>
        <dbReference type="Rhea" id="RHEA-COMP:10670"/>
        <dbReference type="ChEBI" id="CHEBI:15378"/>
        <dbReference type="ChEBI" id="CHEBI:30616"/>
        <dbReference type="ChEBI" id="CHEBI:32551"/>
        <dbReference type="ChEBI" id="CHEBI:33019"/>
        <dbReference type="ChEBI" id="CHEBI:82748"/>
        <dbReference type="ChEBI" id="CHEBI:83665"/>
        <dbReference type="ChEBI" id="CHEBI:456215"/>
        <dbReference type="EC" id="6.3.4.19"/>
    </reaction>
</comment>
<comment type="function">
    <text evidence="6">Ligates lysine onto the cytidine present at position 34 of the AUA codon-specific tRNA(Ile) that contains the anticodon CAU, in an ATP-dependent manner. Cytidine is converted to lysidine, thus changing the amino acid specificity of the tRNA from methionine to isoleucine.</text>
</comment>
<dbReference type="GO" id="GO:0006400">
    <property type="term" value="P:tRNA modification"/>
    <property type="evidence" value="ECO:0007669"/>
    <property type="project" value="UniProtKB-UniRule"/>
</dbReference>
<evidence type="ECO:0000256" key="4">
    <source>
        <dbReference type="ARBA" id="ARBA00022840"/>
    </source>
</evidence>
<organism evidence="8 9">
    <name type="scientific">Weissella muntiaci</name>
    <dbReference type="NCBI Taxonomy" id="2508881"/>
    <lineage>
        <taxon>Bacteria</taxon>
        <taxon>Bacillati</taxon>
        <taxon>Bacillota</taxon>
        <taxon>Bacilli</taxon>
        <taxon>Lactobacillales</taxon>
        <taxon>Lactobacillaceae</taxon>
        <taxon>Weissella</taxon>
    </lineage>
</organism>
<keyword evidence="3 6" id="KW-0547">Nucleotide-binding</keyword>
<evidence type="ECO:0000313" key="8">
    <source>
        <dbReference type="EMBL" id="TYC48524.1"/>
    </source>
</evidence>
<sequence>MQAHVVRANLIQQIRKEQLFNDRDHLVVAVSGGYDSLHLLYWLTELGLPADLQPKVSALYVNHQLRDDAKSEEQLIEKTFAKLADRLQTAEIVRLNWEAQPTSAVEEQARAKRYAELLNFARKVGANKIVTAHHQGDQVETILYKLLRGGQLSQLGGMARQMEYTDDVDLIRPFLGLSREQLSAVLHTPITEWIEDYTNQDRRYARNLLRGDVLPMLERINQRVDQNIIKFSEQIMALEQLATPVLAEKVDDLERGTLDWTENESILVLVLQKWLNNQDIFNVKDRQLLQAITMMRNQNINRGEILLADGLSLLRIKNQLNLIKKDL</sequence>
<comment type="caution">
    <text evidence="8">The sequence shown here is derived from an EMBL/GenBank/DDBJ whole genome shotgun (WGS) entry which is preliminary data.</text>
</comment>
<dbReference type="AlphaFoldDB" id="A0A6C2C3N1"/>
<dbReference type="NCBIfam" id="TIGR02432">
    <property type="entry name" value="lysidine_TilS_N"/>
    <property type="match status" value="1"/>
</dbReference>
<dbReference type="InterPro" id="IPR011063">
    <property type="entry name" value="TilS/TtcA_N"/>
</dbReference>
<accession>A0A6C2C3N1</accession>
<dbReference type="GO" id="GO:0032267">
    <property type="term" value="F:tRNA(Ile)-lysidine synthase activity"/>
    <property type="evidence" value="ECO:0007669"/>
    <property type="project" value="UniProtKB-EC"/>
</dbReference>
<evidence type="ECO:0000313" key="9">
    <source>
        <dbReference type="Proteomes" id="UP000371977"/>
    </source>
</evidence>